<name>A0A7G9W260_9CAUD</name>
<accession>A0A7G9W260</accession>
<evidence type="ECO:0000313" key="2">
    <source>
        <dbReference type="Proteomes" id="UP000516204"/>
    </source>
</evidence>
<proteinExistence type="predicted"/>
<reference evidence="2" key="1">
    <citation type="submission" date="2020-08" db="EMBL/GenBank/DDBJ databases">
        <authorList>
            <person name="Hillin M.J."/>
            <person name="Beth T.W."/>
            <person name="Collman T.N."/>
            <person name="Davis R.E."/>
            <person name="Dobesh B.I."/>
            <person name="Johnson A.L."/>
            <person name="Lewis B.M."/>
            <person name="Suarez T.R."/>
            <person name="Villa E.C."/>
            <person name="Walker J.R."/>
            <person name="Labonte J.M."/>
            <person name="Butela K.A."/>
            <person name="Garlena R.A."/>
            <person name="Russell D.A."/>
            <person name="Pope W.H."/>
            <person name="Jacobs-Sera D."/>
            <person name="Hatfull G.F."/>
        </authorList>
    </citation>
    <scope>NUCLEOTIDE SEQUENCE [LARGE SCALE GENOMIC DNA]</scope>
</reference>
<dbReference type="RefSeq" id="YP_010678454.1">
    <property type="nucleotide sequence ID" value="NC_071035.1"/>
</dbReference>
<dbReference type="KEGG" id="vg:77954849"/>
<gene>
    <name evidence="1" type="primary">64</name>
    <name evidence="1" type="ORF">SEA_TWEETY19_64</name>
</gene>
<sequence>MAVNLSPEERLARLPLWAKEEIRRLQQRAFRAEEELALHRSGAYGPADTDTVVDPYRRVPLNLPKGAAVEFRLPDGAIRVRTTKDGALELNGDKALTIIPKVTNHFEVRSRSC</sequence>
<protein>
    <submittedName>
        <fullName evidence="1">Uncharacterized protein</fullName>
    </submittedName>
</protein>
<organism evidence="1 2">
    <name type="scientific">Arthrobacter phage Tweety19</name>
    <dbReference type="NCBI Taxonomy" id="2768133"/>
    <lineage>
        <taxon>Viruses</taxon>
        <taxon>Duplodnaviria</taxon>
        <taxon>Heunggongvirae</taxon>
        <taxon>Uroviricota</taxon>
        <taxon>Caudoviricetes</taxon>
        <taxon>Casidaviridae</taxon>
        <taxon>Galvastonvirus</taxon>
        <taxon>Galvastonvirus tweety19</taxon>
    </lineage>
</organism>
<dbReference type="GeneID" id="77954849"/>
<dbReference type="Proteomes" id="UP000516204">
    <property type="component" value="Segment"/>
</dbReference>
<dbReference type="Pfam" id="PF23886">
    <property type="entry name" value="DUF7239"/>
    <property type="match status" value="1"/>
</dbReference>
<keyword evidence="2" id="KW-1185">Reference proteome</keyword>
<dbReference type="InterPro" id="IPR055663">
    <property type="entry name" value="DUF7239"/>
</dbReference>
<evidence type="ECO:0000313" key="1">
    <source>
        <dbReference type="EMBL" id="QNO12723.1"/>
    </source>
</evidence>
<dbReference type="EMBL" id="MT897906">
    <property type="protein sequence ID" value="QNO12723.1"/>
    <property type="molecule type" value="Genomic_DNA"/>
</dbReference>